<gene>
    <name evidence="2" type="ORF">DYE48_00515</name>
</gene>
<evidence type="ECO:0000256" key="1">
    <source>
        <dbReference type="SAM" id="Phobius"/>
    </source>
</evidence>
<keyword evidence="1" id="KW-0472">Membrane</keyword>
<evidence type="ECO:0000313" key="3">
    <source>
        <dbReference type="Proteomes" id="UP000256305"/>
    </source>
</evidence>
<keyword evidence="3" id="KW-1185">Reference proteome</keyword>
<organism evidence="2 3">
    <name type="scientific">Halobacillus trueperi</name>
    <dbReference type="NCBI Taxonomy" id="156205"/>
    <lineage>
        <taxon>Bacteria</taxon>
        <taxon>Bacillati</taxon>
        <taxon>Bacillota</taxon>
        <taxon>Bacilli</taxon>
        <taxon>Bacillales</taxon>
        <taxon>Bacillaceae</taxon>
        <taxon>Halobacillus</taxon>
    </lineage>
</organism>
<keyword evidence="1" id="KW-0812">Transmembrane</keyword>
<comment type="caution">
    <text evidence="2">The sequence shown here is derived from an EMBL/GenBank/DDBJ whole genome shotgun (WGS) entry which is preliminary data.</text>
</comment>
<reference evidence="2 3" key="1">
    <citation type="submission" date="2018-08" db="EMBL/GenBank/DDBJ databases">
        <title>Genome sequence of Halobacillus trueperi KCTC 3686.</title>
        <authorList>
            <person name="Cho K.H."/>
            <person name="Kwak M.-J."/>
            <person name="Kim B.-Y."/>
            <person name="Chun J."/>
        </authorList>
    </citation>
    <scope>NUCLEOTIDE SEQUENCE [LARGE SCALE GENOMIC DNA]</scope>
    <source>
        <strain evidence="2 3">KCTC 3686</strain>
    </source>
</reference>
<dbReference type="Proteomes" id="UP000256305">
    <property type="component" value="Unassembled WGS sequence"/>
</dbReference>
<keyword evidence="1" id="KW-1133">Transmembrane helix</keyword>
<dbReference type="EMBL" id="QUAE01000001">
    <property type="protein sequence ID" value="REJ10921.1"/>
    <property type="molecule type" value="Genomic_DNA"/>
</dbReference>
<protein>
    <submittedName>
        <fullName evidence="2">Uncharacterized protein</fullName>
    </submittedName>
</protein>
<feature type="transmembrane region" description="Helical" evidence="1">
    <location>
        <begin position="68"/>
        <end position="90"/>
    </location>
</feature>
<accession>A0A3E0JDC4</accession>
<name>A0A3E0JDC4_9BACI</name>
<dbReference type="AlphaFoldDB" id="A0A3E0JDC4"/>
<evidence type="ECO:0000313" key="2">
    <source>
        <dbReference type="EMBL" id="REJ10921.1"/>
    </source>
</evidence>
<sequence>MLRWRIAKDEKREPEQNKWYLYVVVFYWLLYTAKTFFIEARWFDFVFYGLTIIAIAVFAIIEFKKRKLVVSLVACVLFFAYLFEIVPVPIP</sequence>
<feature type="transmembrane region" description="Helical" evidence="1">
    <location>
        <begin position="20"/>
        <end position="39"/>
    </location>
</feature>
<proteinExistence type="predicted"/>
<feature type="transmembrane region" description="Helical" evidence="1">
    <location>
        <begin position="45"/>
        <end position="61"/>
    </location>
</feature>